<organism evidence="1 2">
    <name type="scientific">Vibrio cholerae</name>
    <dbReference type="NCBI Taxonomy" id="666"/>
    <lineage>
        <taxon>Bacteria</taxon>
        <taxon>Pseudomonadati</taxon>
        <taxon>Pseudomonadota</taxon>
        <taxon>Gammaproteobacteria</taxon>
        <taxon>Vibrionales</taxon>
        <taxon>Vibrionaceae</taxon>
        <taxon>Vibrio</taxon>
    </lineage>
</organism>
<comment type="caution">
    <text evidence="1">The sequence shown here is derived from an EMBL/GenBank/DDBJ whole genome shotgun (WGS) entry which is preliminary data.</text>
</comment>
<evidence type="ECO:0000313" key="1">
    <source>
        <dbReference type="EMBL" id="KAA1255177.1"/>
    </source>
</evidence>
<dbReference type="AlphaFoldDB" id="A0A5Q6PJW4"/>
<name>A0A5Q6PJW4_VIBCL</name>
<dbReference type="Proteomes" id="UP000323225">
    <property type="component" value="Unassembled WGS sequence"/>
</dbReference>
<proteinExistence type="predicted"/>
<accession>A0A5Q6PJW4</accession>
<gene>
    <name evidence="1" type="ORF">F0M16_08140</name>
</gene>
<evidence type="ECO:0000313" key="2">
    <source>
        <dbReference type="Proteomes" id="UP000323225"/>
    </source>
</evidence>
<dbReference type="EMBL" id="VUAA01000007">
    <property type="protein sequence ID" value="KAA1255177.1"/>
    <property type="molecule type" value="Genomic_DNA"/>
</dbReference>
<sequence>MNINKTPVLKEKLTSYKSITDVSKSLYHATTKSNALKIWKEGFKREYCGLIHGEMECRPEEKTIYFSKHQESSNLHTNLFGSEEVVIIEIDSSYLKLDHLYPDDSFYVGIVQEELFADVEDVMKEFDIPIEEAEYLIEQTFELSSENAIDYKPFSLWYLDKEGEVSIAHDIPKEAVIGIVKHPQSPTPKKTQSLEF</sequence>
<reference evidence="1 2" key="1">
    <citation type="submission" date="2019-09" db="EMBL/GenBank/DDBJ databases">
        <authorList>
            <person name="Kritzky A."/>
            <person name="Schelkanova E.Y."/>
            <person name="Alkhova Z.V."/>
            <person name="Smirnova N.I."/>
        </authorList>
    </citation>
    <scope>NUCLEOTIDE SEQUENCE [LARGE SCALE GENOMIC DNA]</scope>
    <source>
        <strain evidence="1 2">M1526</strain>
    </source>
</reference>
<protein>
    <submittedName>
        <fullName evidence="1">Uncharacterized protein</fullName>
    </submittedName>
</protein>